<keyword evidence="7" id="KW-0812">Transmembrane</keyword>
<comment type="catalytic activity">
    <reaction evidence="5 6">
        <text>N(1)-(5-phospho-beta-D-ribosyl)glycinamide + (6R)-10-formyltetrahydrofolate = N(2)-formyl-N(1)-(5-phospho-beta-D-ribosyl)glycinamide + (6S)-5,6,7,8-tetrahydrofolate + H(+)</text>
        <dbReference type="Rhea" id="RHEA:15053"/>
        <dbReference type="ChEBI" id="CHEBI:15378"/>
        <dbReference type="ChEBI" id="CHEBI:57453"/>
        <dbReference type="ChEBI" id="CHEBI:143788"/>
        <dbReference type="ChEBI" id="CHEBI:147286"/>
        <dbReference type="ChEBI" id="CHEBI:195366"/>
        <dbReference type="EC" id="2.1.2.2"/>
    </reaction>
</comment>
<sequence length="194" mass="21999">MKKKKIAIFASGNGTNAAQLIKYFKNNEHIQIALIITNSSKANVISLAEENDIPFSVVNKSLLANNSYMTSLMNLYDIDFIVLAGFLLLMPPFLVKLYDYKMINIHPALLPKFGGKGMYGLQVHQAVLSAGESESGITIHYVNEMYDKGKIIFQAKCNVEKKDTAEKLAKKVQDLEHQYLPEWTEKLIMQMRYM</sequence>
<dbReference type="EMBL" id="JADKFW010000021">
    <property type="protein sequence ID" value="MBK9719886.1"/>
    <property type="molecule type" value="Genomic_DNA"/>
</dbReference>
<feature type="domain" description="Formyl transferase N-terminal" evidence="8">
    <location>
        <begin position="4"/>
        <end position="182"/>
    </location>
</feature>
<evidence type="ECO:0000313" key="9">
    <source>
        <dbReference type="EMBL" id="MBK9719886.1"/>
    </source>
</evidence>
<feature type="transmembrane region" description="Helical" evidence="7">
    <location>
        <begin position="75"/>
        <end position="95"/>
    </location>
</feature>
<dbReference type="GO" id="GO:0004644">
    <property type="term" value="F:phosphoribosylglycinamide formyltransferase activity"/>
    <property type="evidence" value="ECO:0007669"/>
    <property type="project" value="UniProtKB-UniRule"/>
</dbReference>
<keyword evidence="3 6" id="KW-0658">Purine biosynthesis</keyword>
<dbReference type="CDD" id="cd08645">
    <property type="entry name" value="FMT_core_GART"/>
    <property type="match status" value="1"/>
</dbReference>
<evidence type="ECO:0000256" key="1">
    <source>
        <dbReference type="ARBA" id="ARBA00005054"/>
    </source>
</evidence>
<protein>
    <recommendedName>
        <fullName evidence="6">Phosphoribosylglycinamide formyltransferase</fullName>
        <ecNumber evidence="6">2.1.2.2</ecNumber>
    </recommendedName>
    <alternativeName>
        <fullName evidence="6">5'-phosphoribosylglycinamide transformylase</fullName>
    </alternativeName>
    <alternativeName>
        <fullName evidence="6">GAR transformylase</fullName>
        <shortName evidence="6">GART</shortName>
    </alternativeName>
</protein>
<comment type="similarity">
    <text evidence="4 6">Belongs to the GART family.</text>
</comment>
<evidence type="ECO:0000256" key="6">
    <source>
        <dbReference type="HAMAP-Rule" id="MF_01930"/>
    </source>
</evidence>
<comment type="caution">
    <text evidence="6">Lacks conserved residue(s) required for the propagation of feature annotation.</text>
</comment>
<evidence type="ECO:0000313" key="10">
    <source>
        <dbReference type="Proteomes" id="UP000808349"/>
    </source>
</evidence>
<feature type="binding site" evidence="6">
    <location>
        <begin position="14"/>
        <end position="16"/>
    </location>
    <ligand>
        <name>N(1)-(5-phospho-beta-D-ribosyl)glycinamide</name>
        <dbReference type="ChEBI" id="CHEBI:143788"/>
    </ligand>
</feature>
<comment type="pathway">
    <text evidence="1 6">Purine metabolism; IMP biosynthesis via de novo pathway; N(2)-formyl-N(1)-(5-phospho-D-ribosyl)glycinamide from N(1)-(5-phospho-D-ribosyl)glycinamide (10-formyl THF route): step 1/1.</text>
</comment>
<keyword evidence="7" id="KW-1133">Transmembrane helix</keyword>
<evidence type="ECO:0000256" key="4">
    <source>
        <dbReference type="ARBA" id="ARBA00038440"/>
    </source>
</evidence>
<dbReference type="HAMAP" id="MF_01930">
    <property type="entry name" value="PurN"/>
    <property type="match status" value="1"/>
</dbReference>
<name>A0A9D7SEJ5_9BACT</name>
<keyword evidence="2 6" id="KW-0808">Transferase</keyword>
<comment type="caution">
    <text evidence="9">The sequence shown here is derived from an EMBL/GenBank/DDBJ whole genome shotgun (WGS) entry which is preliminary data.</text>
</comment>
<dbReference type="SUPFAM" id="SSF53328">
    <property type="entry name" value="Formyltransferase"/>
    <property type="match status" value="1"/>
</dbReference>
<feature type="site" description="Raises pKa of active site His" evidence="6">
    <location>
        <position position="147"/>
    </location>
</feature>
<evidence type="ECO:0000256" key="2">
    <source>
        <dbReference type="ARBA" id="ARBA00022679"/>
    </source>
</evidence>
<dbReference type="Gene3D" id="3.40.50.170">
    <property type="entry name" value="Formyl transferase, N-terminal domain"/>
    <property type="match status" value="1"/>
</dbReference>
<feature type="binding site" evidence="6">
    <location>
        <position position="104"/>
    </location>
    <ligand>
        <name>(6R)-10-formyltetrahydrofolate</name>
        <dbReference type="ChEBI" id="CHEBI:195366"/>
    </ligand>
</feature>
<accession>A0A9D7SEJ5</accession>
<reference evidence="9 10" key="1">
    <citation type="submission" date="2020-10" db="EMBL/GenBank/DDBJ databases">
        <title>Connecting structure to function with the recovery of over 1000 high-quality activated sludge metagenome-assembled genomes encoding full-length rRNA genes using long-read sequencing.</title>
        <authorList>
            <person name="Singleton C.M."/>
            <person name="Petriglieri F."/>
            <person name="Kristensen J.M."/>
            <person name="Kirkegaard R.H."/>
            <person name="Michaelsen T.Y."/>
            <person name="Andersen M.H."/>
            <person name="Karst S.M."/>
            <person name="Dueholm M.S."/>
            <person name="Nielsen P.H."/>
            <person name="Albertsen M."/>
        </authorList>
    </citation>
    <scope>NUCLEOTIDE SEQUENCE [LARGE SCALE GENOMIC DNA]</scope>
    <source>
        <strain evidence="9">Ribe_18-Q3-R11-54_BAT3C.373</strain>
    </source>
</reference>
<dbReference type="AlphaFoldDB" id="A0A9D7SEJ5"/>
<evidence type="ECO:0000256" key="7">
    <source>
        <dbReference type="SAM" id="Phobius"/>
    </source>
</evidence>
<dbReference type="EC" id="2.1.2.2" evidence="6"/>
<feature type="active site" description="Proton donor" evidence="6">
    <location>
        <position position="106"/>
    </location>
</feature>
<dbReference type="PANTHER" id="PTHR43369">
    <property type="entry name" value="PHOSPHORIBOSYLGLYCINAMIDE FORMYLTRANSFERASE"/>
    <property type="match status" value="1"/>
</dbReference>
<dbReference type="PANTHER" id="PTHR43369:SF2">
    <property type="entry name" value="PHOSPHORIBOSYLGLYCINAMIDE FORMYLTRANSFERASE"/>
    <property type="match status" value="1"/>
</dbReference>
<dbReference type="InterPro" id="IPR001555">
    <property type="entry name" value="GART_AS"/>
</dbReference>
<dbReference type="InterPro" id="IPR002376">
    <property type="entry name" value="Formyl_transf_N"/>
</dbReference>
<dbReference type="Proteomes" id="UP000808349">
    <property type="component" value="Unassembled WGS sequence"/>
</dbReference>
<evidence type="ECO:0000259" key="8">
    <source>
        <dbReference type="Pfam" id="PF00551"/>
    </source>
</evidence>
<gene>
    <name evidence="6" type="primary">purN</name>
    <name evidence="9" type="ORF">IPO85_20685</name>
</gene>
<dbReference type="InterPro" id="IPR036477">
    <property type="entry name" value="Formyl_transf_N_sf"/>
</dbReference>
<comment type="function">
    <text evidence="6">Catalyzes the transfer of a formyl group from 10-formyltetrahydrofolate to 5-phospho-ribosyl-glycinamide (GAR), producing 5-phospho-ribosyl-N-formylglycinamide (FGAR) and tetrahydrofolate.</text>
</comment>
<dbReference type="GO" id="GO:0005829">
    <property type="term" value="C:cytosol"/>
    <property type="evidence" value="ECO:0007669"/>
    <property type="project" value="TreeGrafter"/>
</dbReference>
<proteinExistence type="inferred from homology"/>
<dbReference type="Pfam" id="PF00551">
    <property type="entry name" value="Formyl_trans_N"/>
    <property type="match status" value="1"/>
</dbReference>
<dbReference type="PROSITE" id="PS00373">
    <property type="entry name" value="GART"/>
    <property type="match status" value="1"/>
</dbReference>
<dbReference type="InterPro" id="IPR004607">
    <property type="entry name" value="GART"/>
</dbReference>
<dbReference type="GO" id="GO:0006189">
    <property type="term" value="P:'de novo' IMP biosynthetic process"/>
    <property type="evidence" value="ECO:0007669"/>
    <property type="project" value="UniProtKB-UniRule"/>
</dbReference>
<keyword evidence="7" id="KW-0472">Membrane</keyword>
<evidence type="ECO:0000256" key="5">
    <source>
        <dbReference type="ARBA" id="ARBA00047664"/>
    </source>
</evidence>
<evidence type="ECO:0000256" key="3">
    <source>
        <dbReference type="ARBA" id="ARBA00022755"/>
    </source>
</evidence>
<organism evidence="9 10">
    <name type="scientific">Candidatus Defluviibacterium haderslevense</name>
    <dbReference type="NCBI Taxonomy" id="2981993"/>
    <lineage>
        <taxon>Bacteria</taxon>
        <taxon>Pseudomonadati</taxon>
        <taxon>Bacteroidota</taxon>
        <taxon>Saprospiria</taxon>
        <taxon>Saprospirales</taxon>
        <taxon>Saprospiraceae</taxon>
        <taxon>Candidatus Defluviibacterium</taxon>
    </lineage>
</organism>